<gene>
    <name evidence="14" type="ORF">SAMN05445850_1459</name>
</gene>
<comment type="function">
    <text evidence="9">NADP-dependent dehydrogenase with broad substrate specificity acting on 3-hydroxy acids. Catalyzes the NADP-dependent oxidation of L-allo-threonine to L-2-amino-3-keto-butyrate, which is spontaneously decarboxylated into aminoacetone. Also acts on D-threonine, L-serine, D-serine, D-3-hydroxyisobutyrate, L-3-hydroxyisobutyrate, D-glycerate and L-glycerate. Able to catalyze the reduction of the malonic semialdehyde to 3-hydroxypropionic acid. YdfG is apparently supplementing RutE, the presumed malonic semialdehyde reductase involved in pyrimidine degradation since both are able to detoxify malonic semialdehyde.</text>
</comment>
<name>A0A1H1D039_9BURK</name>
<dbReference type="AlphaFoldDB" id="A0A1H1D039"/>
<dbReference type="InterPro" id="IPR020904">
    <property type="entry name" value="Sc_DH/Rdtase_CS"/>
</dbReference>
<evidence type="ECO:0000256" key="10">
    <source>
        <dbReference type="ARBA" id="ARBA00047274"/>
    </source>
</evidence>
<dbReference type="Proteomes" id="UP000199365">
    <property type="component" value="Unassembled WGS sequence"/>
</dbReference>
<evidence type="ECO:0000256" key="12">
    <source>
        <dbReference type="SAM" id="MobiDB-lite"/>
    </source>
</evidence>
<dbReference type="PANTHER" id="PTHR43086">
    <property type="entry name" value="VERY-LONG-CHAIN 3-OXOOACYL-COA REDUCTASE"/>
    <property type="match status" value="1"/>
</dbReference>
<dbReference type="SUPFAM" id="SSF51735">
    <property type="entry name" value="NAD(P)-binding Rossmann-fold domains"/>
    <property type="match status" value="1"/>
</dbReference>
<dbReference type="CDD" id="cd05233">
    <property type="entry name" value="SDR_c"/>
    <property type="match status" value="1"/>
</dbReference>
<evidence type="ECO:0000313" key="15">
    <source>
        <dbReference type="Proteomes" id="UP000199365"/>
    </source>
</evidence>
<dbReference type="SMART" id="SM00822">
    <property type="entry name" value="PKS_KR"/>
    <property type="match status" value="1"/>
</dbReference>
<evidence type="ECO:0000256" key="2">
    <source>
        <dbReference type="ARBA" id="ARBA00023002"/>
    </source>
</evidence>
<dbReference type="EC" id="1.1.1.298" evidence="4"/>
<sequence length="279" mass="29333">MATQADKGVQGNSNEGKGTAVVTGASSGIGAVYADRLARRGYDLLLIARDGTRLSSLADRLTKETGRRVSTVSADLTNKADVRRIENQLRAERGITMLINNAGVGATATLVDSDIDQLEQMIELNVTSLTRLTAAVLPGFIARGAGTVINISSIVALAPELLNGTYSGTKAYVLNLTQSLHQEVGGKGVRLQAVLPGATSTAFWDRAGLAVENLPSQIVMSAEDMVDAALAGLDQGELVTIPSLPDAADWERLNSARLHLQPNLSRSAPAERYTRAVAA</sequence>
<dbReference type="PANTHER" id="PTHR43086:SF3">
    <property type="entry name" value="NADP-DEPENDENT 3-HYDROXY ACID DEHYDROGENASE YDFG"/>
    <property type="match status" value="1"/>
</dbReference>
<dbReference type="PIRSF" id="PIRSF000126">
    <property type="entry name" value="11-beta-HSD1"/>
    <property type="match status" value="1"/>
</dbReference>
<evidence type="ECO:0000259" key="13">
    <source>
        <dbReference type="SMART" id="SM00822"/>
    </source>
</evidence>
<dbReference type="InterPro" id="IPR002347">
    <property type="entry name" value="SDR_fam"/>
</dbReference>
<evidence type="ECO:0000256" key="3">
    <source>
        <dbReference type="ARBA" id="ARBA00043812"/>
    </source>
</evidence>
<evidence type="ECO:0000256" key="1">
    <source>
        <dbReference type="ARBA" id="ARBA00006484"/>
    </source>
</evidence>
<evidence type="ECO:0000256" key="8">
    <source>
        <dbReference type="ARBA" id="ARBA00044349"/>
    </source>
</evidence>
<comment type="catalytic activity">
    <reaction evidence="10">
        <text>3-hydroxypropanoate + NADP(+) = 3-oxopropanoate + NADPH + H(+)</text>
        <dbReference type="Rhea" id="RHEA:26438"/>
        <dbReference type="ChEBI" id="CHEBI:15378"/>
        <dbReference type="ChEBI" id="CHEBI:16510"/>
        <dbReference type="ChEBI" id="CHEBI:33190"/>
        <dbReference type="ChEBI" id="CHEBI:57783"/>
        <dbReference type="ChEBI" id="CHEBI:58349"/>
        <dbReference type="EC" id="1.1.1.298"/>
    </reaction>
</comment>
<evidence type="ECO:0000256" key="9">
    <source>
        <dbReference type="ARBA" id="ARBA00045650"/>
    </source>
</evidence>
<dbReference type="EC" id="1.1.1.381" evidence="5"/>
<evidence type="ECO:0000256" key="11">
    <source>
        <dbReference type="RuleBase" id="RU000363"/>
    </source>
</evidence>
<keyword evidence="2" id="KW-0560">Oxidoreductase</keyword>
<evidence type="ECO:0000256" key="4">
    <source>
        <dbReference type="ARBA" id="ARBA00044050"/>
    </source>
</evidence>
<dbReference type="Pfam" id="PF00106">
    <property type="entry name" value="adh_short"/>
    <property type="match status" value="1"/>
</dbReference>
<feature type="domain" description="Ketoreductase" evidence="13">
    <location>
        <begin position="18"/>
        <end position="197"/>
    </location>
</feature>
<proteinExistence type="inferred from homology"/>
<dbReference type="GO" id="GO:0035527">
    <property type="term" value="F:3-hydroxypropionate dehydrogenase (NADP+) activity"/>
    <property type="evidence" value="ECO:0007669"/>
    <property type="project" value="UniProtKB-EC"/>
</dbReference>
<keyword evidence="15" id="KW-1185">Reference proteome</keyword>
<dbReference type="InterPro" id="IPR057326">
    <property type="entry name" value="KR_dom"/>
</dbReference>
<accession>A0A1H1D039</accession>
<dbReference type="PRINTS" id="PR00080">
    <property type="entry name" value="SDRFAMILY"/>
</dbReference>
<organism evidence="14 15">
    <name type="scientific">Paraburkholderia tuberum</name>
    <dbReference type="NCBI Taxonomy" id="157910"/>
    <lineage>
        <taxon>Bacteria</taxon>
        <taxon>Pseudomonadati</taxon>
        <taxon>Pseudomonadota</taxon>
        <taxon>Betaproteobacteria</taxon>
        <taxon>Burkholderiales</taxon>
        <taxon>Burkholderiaceae</taxon>
        <taxon>Paraburkholderia</taxon>
    </lineage>
</organism>
<evidence type="ECO:0000256" key="5">
    <source>
        <dbReference type="ARBA" id="ARBA00044059"/>
    </source>
</evidence>
<comment type="catalytic activity">
    <reaction evidence="3">
        <text>L-allo-threonine + NADP(+) = aminoacetone + CO2 + NADPH</text>
        <dbReference type="Rhea" id="RHEA:43524"/>
        <dbReference type="ChEBI" id="CHEBI:16526"/>
        <dbReference type="ChEBI" id="CHEBI:57783"/>
        <dbReference type="ChEBI" id="CHEBI:58320"/>
        <dbReference type="ChEBI" id="CHEBI:58349"/>
        <dbReference type="ChEBI" id="CHEBI:58585"/>
        <dbReference type="EC" id="1.1.1.381"/>
    </reaction>
</comment>
<feature type="region of interest" description="Disordered" evidence="12">
    <location>
        <begin position="1"/>
        <end position="20"/>
    </location>
</feature>
<dbReference type="PRINTS" id="PR00081">
    <property type="entry name" value="GDHRDH"/>
</dbReference>
<dbReference type="EMBL" id="FNKX01000001">
    <property type="protein sequence ID" value="SDQ69865.1"/>
    <property type="molecule type" value="Genomic_DNA"/>
</dbReference>
<evidence type="ECO:0000313" key="14">
    <source>
        <dbReference type="EMBL" id="SDQ69865.1"/>
    </source>
</evidence>
<dbReference type="Gene3D" id="3.40.50.720">
    <property type="entry name" value="NAD(P)-binding Rossmann-like Domain"/>
    <property type="match status" value="1"/>
</dbReference>
<protein>
    <recommendedName>
        <fullName evidence="6">NADP-dependent 3-hydroxy acid dehydrogenase YdfG</fullName>
        <ecNumber evidence="4">1.1.1.298</ecNumber>
        <ecNumber evidence="5">1.1.1.381</ecNumber>
    </recommendedName>
    <alternativeName>
        <fullName evidence="8">L-allo-threonine dehydrogenase</fullName>
    </alternativeName>
    <alternativeName>
        <fullName evidence="7">Malonic semialdehyde reductase</fullName>
    </alternativeName>
</protein>
<evidence type="ECO:0000256" key="6">
    <source>
        <dbReference type="ARBA" id="ARBA00044065"/>
    </source>
</evidence>
<comment type="similarity">
    <text evidence="1 11">Belongs to the short-chain dehydrogenases/reductases (SDR) family.</text>
</comment>
<reference evidence="15" key="1">
    <citation type="submission" date="2016-10" db="EMBL/GenBank/DDBJ databases">
        <authorList>
            <person name="Varghese N."/>
            <person name="Submissions S."/>
        </authorList>
    </citation>
    <scope>NUCLEOTIDE SEQUENCE [LARGE SCALE GENOMIC DNA]</scope>
    <source>
        <strain evidence="15">DUS833</strain>
    </source>
</reference>
<dbReference type="RefSeq" id="WP_090802299.1">
    <property type="nucleotide sequence ID" value="NZ_FNKX01000001.1"/>
</dbReference>
<dbReference type="InterPro" id="IPR036291">
    <property type="entry name" value="NAD(P)-bd_dom_sf"/>
</dbReference>
<dbReference type="STRING" id="157910.SAMN05445850_1459"/>
<evidence type="ECO:0000256" key="7">
    <source>
        <dbReference type="ARBA" id="ARBA00044271"/>
    </source>
</evidence>
<dbReference type="PROSITE" id="PS00061">
    <property type="entry name" value="ADH_SHORT"/>
    <property type="match status" value="1"/>
</dbReference>